<evidence type="ECO:0000256" key="1">
    <source>
        <dbReference type="SAM" id="MobiDB-lite"/>
    </source>
</evidence>
<proteinExistence type="predicted"/>
<dbReference type="EMBL" id="AVOT02068832">
    <property type="protein sequence ID" value="MBW0559914.1"/>
    <property type="molecule type" value="Genomic_DNA"/>
</dbReference>
<keyword evidence="3" id="KW-1185">Reference proteome</keyword>
<evidence type="ECO:0000313" key="2">
    <source>
        <dbReference type="EMBL" id="MBW0559914.1"/>
    </source>
</evidence>
<dbReference type="Proteomes" id="UP000765509">
    <property type="component" value="Unassembled WGS sequence"/>
</dbReference>
<gene>
    <name evidence="2" type="ORF">O181_099629</name>
</gene>
<protein>
    <submittedName>
        <fullName evidence="2">Uncharacterized protein</fullName>
    </submittedName>
</protein>
<accession>A0A9Q3JDN0</accession>
<evidence type="ECO:0000313" key="3">
    <source>
        <dbReference type="Proteomes" id="UP000765509"/>
    </source>
</evidence>
<feature type="region of interest" description="Disordered" evidence="1">
    <location>
        <begin position="144"/>
        <end position="188"/>
    </location>
</feature>
<dbReference type="AlphaFoldDB" id="A0A9Q3JDN0"/>
<organism evidence="2 3">
    <name type="scientific">Austropuccinia psidii MF-1</name>
    <dbReference type="NCBI Taxonomy" id="1389203"/>
    <lineage>
        <taxon>Eukaryota</taxon>
        <taxon>Fungi</taxon>
        <taxon>Dikarya</taxon>
        <taxon>Basidiomycota</taxon>
        <taxon>Pucciniomycotina</taxon>
        <taxon>Pucciniomycetes</taxon>
        <taxon>Pucciniales</taxon>
        <taxon>Sphaerophragmiaceae</taxon>
        <taxon>Austropuccinia</taxon>
    </lineage>
</organism>
<comment type="caution">
    <text evidence="2">The sequence shown here is derived from an EMBL/GenBank/DDBJ whole genome shotgun (WGS) entry which is preliminary data.</text>
</comment>
<sequence length="188" mass="22174">MEKRVVSRQVLNFLYPNFQRVPSEGTKSPKDLVRELDEEEKDISNKIIEKEKPLSRPEDQKIVELKKEEKEVSISQVENWGNWEPPIVSLPTEMLETHATLRQTKQRFAKKESQNKEDSQIKKLIIPGTYHDDEAEEEMKIIVPTKYEDKHTTGNETFEGTEIKGKENFEEEDDKLNRRMAHHKNENK</sequence>
<reference evidence="2" key="1">
    <citation type="submission" date="2021-03" db="EMBL/GenBank/DDBJ databases">
        <title>Draft genome sequence of rust myrtle Austropuccinia psidii MF-1, a brazilian biotype.</title>
        <authorList>
            <person name="Quecine M.C."/>
            <person name="Pachon D.M.R."/>
            <person name="Bonatelli M.L."/>
            <person name="Correr F.H."/>
            <person name="Franceschini L.M."/>
            <person name="Leite T.F."/>
            <person name="Margarido G.R.A."/>
            <person name="Almeida C.A."/>
            <person name="Ferrarezi J.A."/>
            <person name="Labate C.A."/>
        </authorList>
    </citation>
    <scope>NUCLEOTIDE SEQUENCE</scope>
    <source>
        <strain evidence="2">MF-1</strain>
    </source>
</reference>
<name>A0A9Q3JDN0_9BASI</name>